<comment type="caution">
    <text evidence="1">The sequence shown here is derived from an EMBL/GenBank/DDBJ whole genome shotgun (WGS) entry which is preliminary data.</text>
</comment>
<organism evidence="1 2">
    <name type="scientific">Symbiodinium microadriaticum</name>
    <name type="common">Dinoflagellate</name>
    <name type="synonym">Zooxanthella microadriatica</name>
    <dbReference type="NCBI Taxonomy" id="2951"/>
    <lineage>
        <taxon>Eukaryota</taxon>
        <taxon>Sar</taxon>
        <taxon>Alveolata</taxon>
        <taxon>Dinophyceae</taxon>
        <taxon>Suessiales</taxon>
        <taxon>Symbiodiniaceae</taxon>
        <taxon>Symbiodinium</taxon>
    </lineage>
</organism>
<proteinExistence type="predicted"/>
<feature type="non-terminal residue" evidence="1">
    <location>
        <position position="60"/>
    </location>
</feature>
<protein>
    <submittedName>
        <fullName evidence="1">Uncharacterized protein</fullName>
    </submittedName>
</protein>
<dbReference type="EMBL" id="LSRX01002101">
    <property type="protein sequence ID" value="OLP76216.1"/>
    <property type="molecule type" value="Genomic_DNA"/>
</dbReference>
<name>A0A1Q9BZX2_SYMMI</name>
<evidence type="ECO:0000313" key="2">
    <source>
        <dbReference type="Proteomes" id="UP000186817"/>
    </source>
</evidence>
<keyword evidence="2" id="KW-1185">Reference proteome</keyword>
<evidence type="ECO:0000313" key="1">
    <source>
        <dbReference type="EMBL" id="OLP76216.1"/>
    </source>
</evidence>
<dbReference type="Proteomes" id="UP000186817">
    <property type="component" value="Unassembled WGS sequence"/>
</dbReference>
<sequence>MARLFTAVGNWTMQDLDAYCLKHYGVKPDVVRNRLQFGGIEMSRTASKTLGEDCGQELSP</sequence>
<accession>A0A1Q9BZX2</accession>
<gene>
    <name evidence="1" type="ORF">AK812_SmicGene43880</name>
</gene>
<dbReference type="AlphaFoldDB" id="A0A1Q9BZX2"/>
<reference evidence="1 2" key="1">
    <citation type="submission" date="2016-02" db="EMBL/GenBank/DDBJ databases">
        <title>Genome analysis of coral dinoflagellate symbionts highlights evolutionary adaptations to a symbiotic lifestyle.</title>
        <authorList>
            <person name="Aranda M."/>
            <person name="Li Y."/>
            <person name="Liew Y.J."/>
            <person name="Baumgarten S."/>
            <person name="Simakov O."/>
            <person name="Wilson M."/>
            <person name="Piel J."/>
            <person name="Ashoor H."/>
            <person name="Bougouffa S."/>
            <person name="Bajic V.B."/>
            <person name="Ryu T."/>
            <person name="Ravasi T."/>
            <person name="Bayer T."/>
            <person name="Micklem G."/>
            <person name="Kim H."/>
            <person name="Bhak J."/>
            <person name="Lajeunesse T.C."/>
            <person name="Voolstra C.R."/>
        </authorList>
    </citation>
    <scope>NUCLEOTIDE SEQUENCE [LARGE SCALE GENOMIC DNA]</scope>
    <source>
        <strain evidence="1 2">CCMP2467</strain>
    </source>
</reference>